<dbReference type="CDD" id="cd00093">
    <property type="entry name" value="HTH_XRE"/>
    <property type="match status" value="1"/>
</dbReference>
<gene>
    <name evidence="2" type="ORF">SAMN05660859_0382</name>
</gene>
<dbReference type="GO" id="GO:0003677">
    <property type="term" value="F:DNA binding"/>
    <property type="evidence" value="ECO:0007669"/>
    <property type="project" value="InterPro"/>
</dbReference>
<evidence type="ECO:0000313" key="2">
    <source>
        <dbReference type="EMBL" id="SCW96991.1"/>
    </source>
</evidence>
<dbReference type="EMBL" id="FMTP01000017">
    <property type="protein sequence ID" value="SCW96991.1"/>
    <property type="molecule type" value="Genomic_DNA"/>
</dbReference>
<name>A0A1G4UTK8_9HYPH</name>
<dbReference type="STRING" id="177413.SAMN05660859_0382"/>
<dbReference type="InterPro" id="IPR001387">
    <property type="entry name" value="Cro/C1-type_HTH"/>
</dbReference>
<reference evidence="3" key="1">
    <citation type="submission" date="2016-10" db="EMBL/GenBank/DDBJ databases">
        <authorList>
            <person name="Varghese N."/>
            <person name="Submissions S."/>
        </authorList>
    </citation>
    <scope>NUCLEOTIDE SEQUENCE [LARGE SCALE GENOMIC DNA]</scope>
    <source>
        <strain evidence="3">CGMCC 1.1761</strain>
    </source>
</reference>
<feature type="domain" description="HTH cro/C1-type" evidence="1">
    <location>
        <begin position="8"/>
        <end position="64"/>
    </location>
</feature>
<keyword evidence="3" id="KW-1185">Reference proteome</keyword>
<sequence length="83" mass="8814">MTLTSDQIRAARALLKWDQKALAQASKVSLATIKRIEPLSGPIVANAVTIEALRRALEAAGIEFIAESGVGTGVRFRKPGKAN</sequence>
<proteinExistence type="predicted"/>
<organism evidence="2 3">
    <name type="scientific">Ancylobacter rudongensis</name>
    <dbReference type="NCBI Taxonomy" id="177413"/>
    <lineage>
        <taxon>Bacteria</taxon>
        <taxon>Pseudomonadati</taxon>
        <taxon>Pseudomonadota</taxon>
        <taxon>Alphaproteobacteria</taxon>
        <taxon>Hyphomicrobiales</taxon>
        <taxon>Xanthobacteraceae</taxon>
        <taxon>Ancylobacter</taxon>
    </lineage>
</organism>
<accession>A0A1G4UTK8</accession>
<dbReference type="SUPFAM" id="SSF47413">
    <property type="entry name" value="lambda repressor-like DNA-binding domains"/>
    <property type="match status" value="1"/>
</dbReference>
<dbReference type="PROSITE" id="PS50943">
    <property type="entry name" value="HTH_CROC1"/>
    <property type="match status" value="1"/>
</dbReference>
<evidence type="ECO:0000259" key="1">
    <source>
        <dbReference type="PROSITE" id="PS50943"/>
    </source>
</evidence>
<dbReference type="InterPro" id="IPR010982">
    <property type="entry name" value="Lambda_DNA-bd_dom_sf"/>
</dbReference>
<dbReference type="Proteomes" id="UP000198889">
    <property type="component" value="Unassembled WGS sequence"/>
</dbReference>
<dbReference type="AlphaFoldDB" id="A0A1G4UTK8"/>
<evidence type="ECO:0000313" key="3">
    <source>
        <dbReference type="Proteomes" id="UP000198889"/>
    </source>
</evidence>
<dbReference type="Gene3D" id="1.10.260.40">
    <property type="entry name" value="lambda repressor-like DNA-binding domains"/>
    <property type="match status" value="1"/>
</dbReference>
<protein>
    <recommendedName>
        <fullName evidence="1">HTH cro/C1-type domain-containing protein</fullName>
    </recommendedName>
</protein>